<dbReference type="PANTHER" id="PTHR34504">
    <property type="entry name" value="ANTITOXIN HICB"/>
    <property type="match status" value="1"/>
</dbReference>
<dbReference type="Pfam" id="PF15919">
    <property type="entry name" value="HicB_lk_antitox"/>
    <property type="match status" value="1"/>
</dbReference>
<dbReference type="EMBL" id="CP009552">
    <property type="protein sequence ID" value="AIY89144.1"/>
    <property type="molecule type" value="Genomic_DNA"/>
</dbReference>
<evidence type="ECO:0000259" key="1">
    <source>
        <dbReference type="Pfam" id="PF15919"/>
    </source>
</evidence>
<dbReference type="PANTHER" id="PTHR34504:SF4">
    <property type="entry name" value="ANTITOXIN HICB"/>
    <property type="match status" value="1"/>
</dbReference>
<dbReference type="eggNOG" id="arCOG02411">
    <property type="taxonomic scope" value="Archaea"/>
</dbReference>
<dbReference type="Proteomes" id="UP000030624">
    <property type="component" value="Chromosome"/>
</dbReference>
<dbReference type="SUPFAM" id="SSF143100">
    <property type="entry name" value="TTHA1013/TTHA0281-like"/>
    <property type="match status" value="1"/>
</dbReference>
<organism evidence="2 3">
    <name type="scientific">Geoglobus acetivorans</name>
    <dbReference type="NCBI Taxonomy" id="565033"/>
    <lineage>
        <taxon>Archaea</taxon>
        <taxon>Methanobacteriati</taxon>
        <taxon>Methanobacteriota</taxon>
        <taxon>Archaeoglobi</taxon>
        <taxon>Archaeoglobales</taxon>
        <taxon>Archaeoglobaceae</taxon>
        <taxon>Geoglobus</taxon>
    </lineage>
</organism>
<dbReference type="InterPro" id="IPR031807">
    <property type="entry name" value="HicB-like"/>
</dbReference>
<gene>
    <name evidence="2" type="ORF">GACE_0087</name>
</gene>
<protein>
    <recommendedName>
        <fullName evidence="1">HicB-like antitoxin of toxin-antitoxin system domain-containing protein</fullName>
    </recommendedName>
</protein>
<dbReference type="InterPro" id="IPR035069">
    <property type="entry name" value="TTHA1013/TTHA0281-like"/>
</dbReference>
<dbReference type="InterPro" id="IPR051404">
    <property type="entry name" value="TA_system_antitoxin"/>
</dbReference>
<dbReference type="GeneID" id="24796689"/>
<sequence>MEQLEVKKLRFPVIVEVDEDGYYIVSCPLFKGCHSYGETIEEALENIKEVIEMCLEEEGLDEGLKFIGYREVEIEYAKA</sequence>
<evidence type="ECO:0000313" key="3">
    <source>
        <dbReference type="Proteomes" id="UP000030624"/>
    </source>
</evidence>
<dbReference type="Gene3D" id="3.30.160.250">
    <property type="match status" value="1"/>
</dbReference>
<name>A0A0A7GAV4_GEOAI</name>
<evidence type="ECO:0000313" key="2">
    <source>
        <dbReference type="EMBL" id="AIY89144.1"/>
    </source>
</evidence>
<dbReference type="HOGENOM" id="CLU_114047_3_0_2"/>
<feature type="domain" description="HicB-like antitoxin of toxin-antitoxin system" evidence="1">
    <location>
        <begin position="11"/>
        <end position="63"/>
    </location>
</feature>
<dbReference type="STRING" id="565033.GACE_0087"/>
<proteinExistence type="predicted"/>
<dbReference type="AlphaFoldDB" id="A0A0A7GAV4"/>
<reference evidence="2 3" key="1">
    <citation type="journal article" date="2015" name="Appl. Environ. Microbiol.">
        <title>The Geoglobus acetivorans genome: Fe(III) reduction, acetate utilization, autotrophic growth, and degradation of aromatic compounds in a hyperthermophilic archaeon.</title>
        <authorList>
            <person name="Mardanov A.V."/>
            <person name="Slododkina G.B."/>
            <person name="Slobodkin A.I."/>
            <person name="Beletsky A.V."/>
            <person name="Gavrilov S.N."/>
            <person name="Kublanov I.V."/>
            <person name="Bonch-Osmolovskaya E.A."/>
            <person name="Skryabin K.G."/>
            <person name="Ravin N.V."/>
        </authorList>
    </citation>
    <scope>NUCLEOTIDE SEQUENCE [LARGE SCALE GENOMIC DNA]</scope>
    <source>
        <strain evidence="2 3">SBH6</strain>
    </source>
</reference>
<dbReference type="RefSeq" id="WP_048090255.1">
    <property type="nucleotide sequence ID" value="NZ_CP009552.1"/>
</dbReference>
<accession>A0A0A7GAV4</accession>
<dbReference type="KEGG" id="gac:GACE_0087"/>